<name>A0A9J5YKN0_SOLCO</name>
<dbReference type="AlphaFoldDB" id="A0A9J5YKN0"/>
<dbReference type="OrthoDB" id="10480072at2759"/>
<evidence type="ECO:0000313" key="2">
    <source>
        <dbReference type="Proteomes" id="UP000824120"/>
    </source>
</evidence>
<feature type="non-terminal residue" evidence="1">
    <location>
        <position position="240"/>
    </location>
</feature>
<comment type="caution">
    <text evidence="1">The sequence shown here is derived from an EMBL/GenBank/DDBJ whole genome shotgun (WGS) entry which is preliminary data.</text>
</comment>
<dbReference type="Proteomes" id="UP000824120">
    <property type="component" value="Chromosome 6"/>
</dbReference>
<accession>A0A9J5YKN0</accession>
<protein>
    <submittedName>
        <fullName evidence="1">Uncharacterized protein</fullName>
    </submittedName>
</protein>
<dbReference type="EMBL" id="JACXVP010000006">
    <property type="protein sequence ID" value="KAG5600913.1"/>
    <property type="molecule type" value="Genomic_DNA"/>
</dbReference>
<sequence>RNIIREDETKCDSEKTYDDPTVYSECDKGGLVYYSYGIGFNSAVVFDHLNLVFISFAEFNDSVSPDINVQKDRLNEEKHEIMSVGNAFGGSGEADETMEMNSHIRDTASQHSEDTPQVNKCMDLTQEVPNRSENAGKKRDHKRTELSKHAFYESHIDNAAQSTIIKEDYAMKYQHPVEQTISAEEVFEMVAEKEISPTKFTSLINNHEQMKAGIVARGGGRVVKSCSTELTDKCILQLGT</sequence>
<gene>
    <name evidence="1" type="ORF">H5410_032283</name>
</gene>
<keyword evidence="2" id="KW-1185">Reference proteome</keyword>
<reference evidence="1 2" key="1">
    <citation type="submission" date="2020-09" db="EMBL/GenBank/DDBJ databases">
        <title>De no assembly of potato wild relative species, Solanum commersonii.</title>
        <authorList>
            <person name="Cho K."/>
        </authorList>
    </citation>
    <scope>NUCLEOTIDE SEQUENCE [LARGE SCALE GENOMIC DNA]</scope>
    <source>
        <strain evidence="1">LZ3.2</strain>
        <tissue evidence="1">Leaf</tissue>
    </source>
</reference>
<proteinExistence type="predicted"/>
<organism evidence="1 2">
    <name type="scientific">Solanum commersonii</name>
    <name type="common">Commerson's wild potato</name>
    <name type="synonym">Commerson's nightshade</name>
    <dbReference type="NCBI Taxonomy" id="4109"/>
    <lineage>
        <taxon>Eukaryota</taxon>
        <taxon>Viridiplantae</taxon>
        <taxon>Streptophyta</taxon>
        <taxon>Embryophyta</taxon>
        <taxon>Tracheophyta</taxon>
        <taxon>Spermatophyta</taxon>
        <taxon>Magnoliopsida</taxon>
        <taxon>eudicotyledons</taxon>
        <taxon>Gunneridae</taxon>
        <taxon>Pentapetalae</taxon>
        <taxon>asterids</taxon>
        <taxon>lamiids</taxon>
        <taxon>Solanales</taxon>
        <taxon>Solanaceae</taxon>
        <taxon>Solanoideae</taxon>
        <taxon>Solaneae</taxon>
        <taxon>Solanum</taxon>
    </lineage>
</organism>
<evidence type="ECO:0000313" key="1">
    <source>
        <dbReference type="EMBL" id="KAG5600913.1"/>
    </source>
</evidence>